<keyword evidence="1" id="KW-0472">Membrane</keyword>
<dbReference type="RefSeq" id="WP_041113367.1">
    <property type="nucleotide sequence ID" value="NZ_JARTHD010000020.1"/>
</dbReference>
<reference evidence="2 3" key="1">
    <citation type="submission" date="2015-01" db="EMBL/GenBank/DDBJ databases">
        <title>Genome Assembly of Bacillus badius MTCC 1458.</title>
        <authorList>
            <person name="Verma A."/>
            <person name="Khatri I."/>
            <person name="Mual P."/>
            <person name="Subramanian S."/>
            <person name="Krishnamurthi S."/>
        </authorList>
    </citation>
    <scope>NUCLEOTIDE SEQUENCE [LARGE SCALE GENOMIC DNA]</scope>
    <source>
        <strain evidence="2 3">MTCC 1458</strain>
    </source>
</reference>
<evidence type="ECO:0000313" key="2">
    <source>
        <dbReference type="EMBL" id="KIL80107.1"/>
    </source>
</evidence>
<keyword evidence="1" id="KW-1133">Transmembrane helix</keyword>
<comment type="caution">
    <text evidence="2">The sequence shown here is derived from an EMBL/GenBank/DDBJ whole genome shotgun (WGS) entry which is preliminary data.</text>
</comment>
<evidence type="ECO:0000313" key="3">
    <source>
        <dbReference type="Proteomes" id="UP000031982"/>
    </source>
</evidence>
<sequence>MYAIIFKSDRSSILSFRKKMVAKRLIFVYIVHVIYTQYIHVGFEGKRRAITTVFLKNKEEGLA</sequence>
<keyword evidence="1" id="KW-0812">Transmembrane</keyword>
<feature type="transmembrane region" description="Helical" evidence="1">
    <location>
        <begin position="21"/>
        <end position="39"/>
    </location>
</feature>
<evidence type="ECO:0000256" key="1">
    <source>
        <dbReference type="SAM" id="Phobius"/>
    </source>
</evidence>
<proteinExistence type="predicted"/>
<accession>A0ABR5AZC2</accession>
<evidence type="ECO:0008006" key="4">
    <source>
        <dbReference type="Google" id="ProtNLM"/>
    </source>
</evidence>
<protein>
    <recommendedName>
        <fullName evidence="4">Mobile element protein</fullName>
    </recommendedName>
</protein>
<name>A0ABR5AZC2_BACBA</name>
<dbReference type="Proteomes" id="UP000031982">
    <property type="component" value="Unassembled WGS sequence"/>
</dbReference>
<organism evidence="2 3">
    <name type="scientific">Bacillus badius</name>
    <dbReference type="NCBI Taxonomy" id="1455"/>
    <lineage>
        <taxon>Bacteria</taxon>
        <taxon>Bacillati</taxon>
        <taxon>Bacillota</taxon>
        <taxon>Bacilli</taxon>
        <taxon>Bacillales</taxon>
        <taxon>Bacillaceae</taxon>
        <taxon>Pseudobacillus</taxon>
    </lineage>
</organism>
<dbReference type="EMBL" id="JXLP01000002">
    <property type="protein sequence ID" value="KIL80107.1"/>
    <property type="molecule type" value="Genomic_DNA"/>
</dbReference>
<gene>
    <name evidence="2" type="ORF">SD77_2561</name>
</gene>
<keyword evidence="3" id="KW-1185">Reference proteome</keyword>